<comment type="caution">
    <text evidence="1">The sequence shown here is derived from an EMBL/GenBank/DDBJ whole genome shotgun (WGS) entry which is preliminary data.</text>
</comment>
<organism evidence="1 2">
    <name type="scientific">Heterodera schachtii</name>
    <name type="common">Sugarbeet cyst nematode worm</name>
    <name type="synonym">Tylenchus schachtii</name>
    <dbReference type="NCBI Taxonomy" id="97005"/>
    <lineage>
        <taxon>Eukaryota</taxon>
        <taxon>Metazoa</taxon>
        <taxon>Ecdysozoa</taxon>
        <taxon>Nematoda</taxon>
        <taxon>Chromadorea</taxon>
        <taxon>Rhabditida</taxon>
        <taxon>Tylenchina</taxon>
        <taxon>Tylenchomorpha</taxon>
        <taxon>Tylenchoidea</taxon>
        <taxon>Heteroderidae</taxon>
        <taxon>Heteroderinae</taxon>
        <taxon>Heterodera</taxon>
    </lineage>
</organism>
<protein>
    <submittedName>
        <fullName evidence="1">Uncharacterized protein</fullName>
    </submittedName>
</protein>
<sequence length="120" mass="14010">MPFKVSVRLLVYEKANDIFWDLSKGTLHENSVPTLIRSAEIEIGSDRTTVREIVEKLANEFCKQQQLLDEEGDEKPYQIMAIFEDKQLNMQIQREMDAEPNTEYTAILLLKNGQKDSWLF</sequence>
<proteinExistence type="predicted"/>
<evidence type="ECO:0000313" key="2">
    <source>
        <dbReference type="Proteomes" id="UP001620645"/>
    </source>
</evidence>
<dbReference type="AlphaFoldDB" id="A0ABD2K017"/>
<evidence type="ECO:0000313" key="1">
    <source>
        <dbReference type="EMBL" id="KAL3095979.1"/>
    </source>
</evidence>
<name>A0ABD2K017_HETSC</name>
<accession>A0ABD2K017</accession>
<reference evidence="1 2" key="1">
    <citation type="submission" date="2024-10" db="EMBL/GenBank/DDBJ databases">
        <authorList>
            <person name="Kim D."/>
        </authorList>
    </citation>
    <scope>NUCLEOTIDE SEQUENCE [LARGE SCALE GENOMIC DNA]</scope>
    <source>
        <strain evidence="1">Taebaek</strain>
    </source>
</reference>
<gene>
    <name evidence="1" type="ORF">niasHS_005738</name>
</gene>
<keyword evidence="2" id="KW-1185">Reference proteome</keyword>
<dbReference type="Proteomes" id="UP001620645">
    <property type="component" value="Unassembled WGS sequence"/>
</dbReference>
<dbReference type="EMBL" id="JBICCN010000078">
    <property type="protein sequence ID" value="KAL3095979.1"/>
    <property type="molecule type" value="Genomic_DNA"/>
</dbReference>